<keyword evidence="3" id="KW-1185">Reference proteome</keyword>
<proteinExistence type="predicted"/>
<organism evidence="2 3">
    <name type="scientific">Paludisphaera mucosa</name>
    <dbReference type="NCBI Taxonomy" id="3030827"/>
    <lineage>
        <taxon>Bacteria</taxon>
        <taxon>Pseudomonadati</taxon>
        <taxon>Planctomycetota</taxon>
        <taxon>Planctomycetia</taxon>
        <taxon>Isosphaerales</taxon>
        <taxon>Isosphaeraceae</taxon>
        <taxon>Paludisphaera</taxon>
    </lineage>
</organism>
<evidence type="ECO:0000313" key="2">
    <source>
        <dbReference type="EMBL" id="MDG3004837.1"/>
    </source>
</evidence>
<accession>A0ABT6FB67</accession>
<feature type="region of interest" description="Disordered" evidence="1">
    <location>
        <begin position="58"/>
        <end position="144"/>
    </location>
</feature>
<reference evidence="2 3" key="1">
    <citation type="submission" date="2023-03" db="EMBL/GenBank/DDBJ databases">
        <title>Paludisphaera mucosa sp. nov. a novel planctomycete from northern fen.</title>
        <authorList>
            <person name="Ivanova A."/>
        </authorList>
    </citation>
    <scope>NUCLEOTIDE SEQUENCE [LARGE SCALE GENOMIC DNA]</scope>
    <source>
        <strain evidence="2 3">Pla2</strain>
    </source>
</reference>
<comment type="caution">
    <text evidence="2">The sequence shown here is derived from an EMBL/GenBank/DDBJ whole genome shotgun (WGS) entry which is preliminary data.</text>
</comment>
<gene>
    <name evidence="2" type="ORF">PZE19_13710</name>
</gene>
<sequence>MKPSSIQPGIRPGAGFILASLCVFLLAPGAAEARCGGRAAAMAWRSATPAGLGMAAHGAEASAFPEPASDDGPRCSGPSCSERDPSPLPAGVFETMPSRGEGLASPAFLPAVPPGSRPHRAADESFDSPRAPSAVFHPPRRPPV</sequence>
<name>A0ABT6FB67_9BACT</name>
<evidence type="ECO:0000256" key="1">
    <source>
        <dbReference type="SAM" id="MobiDB-lite"/>
    </source>
</evidence>
<dbReference type="RefSeq" id="WP_277861189.1">
    <property type="nucleotide sequence ID" value="NZ_JARRAG010000002.1"/>
</dbReference>
<dbReference type="EMBL" id="JARRAG010000002">
    <property type="protein sequence ID" value="MDG3004837.1"/>
    <property type="molecule type" value="Genomic_DNA"/>
</dbReference>
<dbReference type="Proteomes" id="UP001216907">
    <property type="component" value="Unassembled WGS sequence"/>
</dbReference>
<protein>
    <submittedName>
        <fullName evidence="2">Uncharacterized protein</fullName>
    </submittedName>
</protein>
<evidence type="ECO:0000313" key="3">
    <source>
        <dbReference type="Proteomes" id="UP001216907"/>
    </source>
</evidence>